<gene>
    <name evidence="1" type="ORF">ADL15_14655</name>
</gene>
<evidence type="ECO:0000313" key="1">
    <source>
        <dbReference type="EMBL" id="KUL35258.1"/>
    </source>
</evidence>
<sequence>MAIDGLSAATIREIRSIERSHVGAGAVGRAVAGWRRAVHQPRARLLTSAAAGCPCCDDLDDRDVLDQTLLRLTGRTRRELAAVVDPLDEVFLSRTHHDPATPPEWPWWRRRI</sequence>
<comment type="caution">
    <text evidence="1">The sequence shown here is derived from an EMBL/GenBank/DDBJ whole genome shotgun (WGS) entry which is preliminary data.</text>
</comment>
<keyword evidence="2" id="KW-1185">Reference proteome</keyword>
<dbReference type="AlphaFoldDB" id="A0A0X3URR0"/>
<reference evidence="1 2" key="1">
    <citation type="submission" date="2015-10" db="EMBL/GenBank/DDBJ databases">
        <authorList>
            <person name="Gilbert D.G."/>
        </authorList>
    </citation>
    <scope>NUCLEOTIDE SEQUENCE [LARGE SCALE GENOMIC DNA]</scope>
    <source>
        <strain evidence="1 2">NRRL B-16712</strain>
    </source>
</reference>
<dbReference type="Proteomes" id="UP000053244">
    <property type="component" value="Unassembled WGS sequence"/>
</dbReference>
<proteinExistence type="predicted"/>
<organism evidence="1 2">
    <name type="scientific">Actinoplanes awajinensis subsp. mycoplanecinus</name>
    <dbReference type="NCBI Taxonomy" id="135947"/>
    <lineage>
        <taxon>Bacteria</taxon>
        <taxon>Bacillati</taxon>
        <taxon>Actinomycetota</taxon>
        <taxon>Actinomycetes</taxon>
        <taxon>Micromonosporales</taxon>
        <taxon>Micromonosporaceae</taxon>
        <taxon>Actinoplanes</taxon>
    </lineage>
</organism>
<dbReference type="EMBL" id="LLZH01000109">
    <property type="protein sequence ID" value="KUL35258.1"/>
    <property type="molecule type" value="Genomic_DNA"/>
</dbReference>
<name>A0A0X3URR0_9ACTN</name>
<accession>A0A0X3URR0</accession>
<protein>
    <submittedName>
        <fullName evidence="1">Uncharacterized protein</fullName>
    </submittedName>
</protein>
<evidence type="ECO:0000313" key="2">
    <source>
        <dbReference type="Proteomes" id="UP000053244"/>
    </source>
</evidence>